<keyword evidence="2" id="KW-0548">Nucleotidyltransferase</keyword>
<dbReference type="PANTHER" id="PTHR37984:SF5">
    <property type="entry name" value="PROTEIN NYNRIN-LIKE"/>
    <property type="match status" value="1"/>
</dbReference>
<accession>A0A5B6VN70</accession>
<evidence type="ECO:0000256" key="6">
    <source>
        <dbReference type="ARBA" id="ARBA00022918"/>
    </source>
</evidence>
<dbReference type="InterPro" id="IPR041373">
    <property type="entry name" value="RT_RNaseH"/>
</dbReference>
<dbReference type="Pfam" id="PF08284">
    <property type="entry name" value="RVP_2"/>
    <property type="match status" value="1"/>
</dbReference>
<evidence type="ECO:0000259" key="10">
    <source>
        <dbReference type="Pfam" id="PF17919"/>
    </source>
</evidence>
<dbReference type="Pfam" id="PF17917">
    <property type="entry name" value="RT_RNaseH"/>
    <property type="match status" value="1"/>
</dbReference>
<dbReference type="InterPro" id="IPR050951">
    <property type="entry name" value="Retrovirus_Pol_polyprotein"/>
</dbReference>
<keyword evidence="7" id="KW-0511">Multifunctional enzyme</keyword>
<evidence type="ECO:0000256" key="1">
    <source>
        <dbReference type="ARBA" id="ARBA00022679"/>
    </source>
</evidence>
<dbReference type="GO" id="GO:0016787">
    <property type="term" value="F:hydrolase activity"/>
    <property type="evidence" value="ECO:0007669"/>
    <property type="project" value="UniProtKB-KW"/>
</dbReference>
<dbReference type="Gene3D" id="3.30.420.10">
    <property type="entry name" value="Ribonuclease H-like superfamily/Ribonuclease H"/>
    <property type="match status" value="1"/>
</dbReference>
<dbReference type="SUPFAM" id="SSF53098">
    <property type="entry name" value="Ribonuclease H-like"/>
    <property type="match status" value="1"/>
</dbReference>
<proteinExistence type="predicted"/>
<dbReference type="OrthoDB" id="2272416at2759"/>
<protein>
    <submittedName>
        <fullName evidence="11">Reverse transcriptase</fullName>
    </submittedName>
</protein>
<dbReference type="Proteomes" id="UP000325315">
    <property type="component" value="Unassembled WGS sequence"/>
</dbReference>
<evidence type="ECO:0000256" key="5">
    <source>
        <dbReference type="ARBA" id="ARBA00022801"/>
    </source>
</evidence>
<dbReference type="AlphaFoldDB" id="A0A5B6VN70"/>
<dbReference type="Pfam" id="PF17919">
    <property type="entry name" value="RT_RNaseH_2"/>
    <property type="match status" value="1"/>
</dbReference>
<dbReference type="EMBL" id="SMMG02000006">
    <property type="protein sequence ID" value="KAA3470789.1"/>
    <property type="molecule type" value="Genomic_DNA"/>
</dbReference>
<sequence>MPHAQFRCRIRVRGVIPTVDKIRKHGAEDFKANVDDDPERAKFWLKNSIRVFDELPCTPDECLKCAISLLRDPAYHWLNTFVSVGRITVTEYEREFVRLSKYARECVSTEAIMFKRFGDGLNEDFCVLIEILELKEFVVLVERACKAEELNKEKRKADLKAGYSRRDREKQHSSFKSQAISMAIMGNLVSSVALKSTLSDIVLKRLRRKNFRIVRSSNTANRGRPPRYAENGASSKGVTKDTAVRSKARAPARAYAIRAREEATSPDVIPDLMLLPFDEFDVIMGIDWLTLHDTVVNCKRNVIELKCENGEIIWIDSDESGELPVMISLMTAQRYVRKGCEACLAYVLNTKESELKVESVLVVDEYPKVFSKELPGLPPVREIEFGIDLVPGTSPISIALYRMAPTELKVLRTQLQELTDKGFARPNRFEIRLLSVESKRVGCAENRFQNKSEHVEHLRTILQTLIDKKLYANFSKSEFWLREVKFLGLIVSGDGIRVDPSNISAIIDWKAPRNVSEVRSFLGLAGYYRWFVKGFSMISTPMTKLLQKDVKFVWSEKCQQSFQKLKVLLIEAPILVQPELGKEFVIYSDASLNGLGCVEKCHVFTDHKSLKYLMTQKDLNLRQRRWVELLKDYELVIDYHPGKTNVVTNALSRKPLFALRAMNTRLTLSNNNSIIADLRARPLFLQQIFEAQKCDRDLQAKRAHCESVSDLDFHVESDDCLMFRGRGLFDVPSMKRDISEFVLKCMICQQVKAEHQLPSGLLHPVMVPEWKWDRIMMDFVTGLSLTLKKKDAILVVVDRLTKLAHFIPVRTNYSLDKSVELYTSEIIRLHVVPTSIISDRDPSSLQDFGRSYKRLWLCIGPSLMRNRFTGLTRLRKSKKSKDPSHVISPTEVEIRPDMTYGEELIKILAWEDKQLRNKGIALVKVLWQRHEVEEATWELEEPMQKQYPNLFSGKIFGDENPYRGEL</sequence>
<dbReference type="PANTHER" id="PTHR37984">
    <property type="entry name" value="PROTEIN CBG26694"/>
    <property type="match status" value="1"/>
</dbReference>
<dbReference type="InterPro" id="IPR041577">
    <property type="entry name" value="RT_RNaseH_2"/>
</dbReference>
<dbReference type="GO" id="GO:0003964">
    <property type="term" value="F:RNA-directed DNA polymerase activity"/>
    <property type="evidence" value="ECO:0007669"/>
    <property type="project" value="UniProtKB-KW"/>
</dbReference>
<evidence type="ECO:0000259" key="9">
    <source>
        <dbReference type="Pfam" id="PF17917"/>
    </source>
</evidence>
<reference evidence="12" key="1">
    <citation type="journal article" date="2019" name="Plant Biotechnol. J.">
        <title>Genome sequencing of the Australian wild diploid species Gossypium australe highlights disease resistance and delayed gland morphogenesis.</title>
        <authorList>
            <person name="Cai Y."/>
            <person name="Cai X."/>
            <person name="Wang Q."/>
            <person name="Wang P."/>
            <person name="Zhang Y."/>
            <person name="Cai C."/>
            <person name="Xu Y."/>
            <person name="Wang K."/>
            <person name="Zhou Z."/>
            <person name="Wang C."/>
            <person name="Geng S."/>
            <person name="Li B."/>
            <person name="Dong Q."/>
            <person name="Hou Y."/>
            <person name="Wang H."/>
            <person name="Ai P."/>
            <person name="Liu Z."/>
            <person name="Yi F."/>
            <person name="Sun M."/>
            <person name="An G."/>
            <person name="Cheng J."/>
            <person name="Zhang Y."/>
            <person name="Shi Q."/>
            <person name="Xie Y."/>
            <person name="Shi X."/>
            <person name="Chang Y."/>
            <person name="Huang F."/>
            <person name="Chen Y."/>
            <person name="Hong S."/>
            <person name="Mi L."/>
            <person name="Sun Q."/>
            <person name="Zhang L."/>
            <person name="Zhou B."/>
            <person name="Peng R."/>
            <person name="Zhang X."/>
            <person name="Liu F."/>
        </authorList>
    </citation>
    <scope>NUCLEOTIDE SEQUENCE [LARGE SCALE GENOMIC DNA]</scope>
    <source>
        <strain evidence="12">cv. PA1801</strain>
    </source>
</reference>
<evidence type="ECO:0000313" key="11">
    <source>
        <dbReference type="EMBL" id="KAA3470789.1"/>
    </source>
</evidence>
<dbReference type="SUPFAM" id="SSF56672">
    <property type="entry name" value="DNA/RNA polymerases"/>
    <property type="match status" value="2"/>
</dbReference>
<keyword evidence="12" id="KW-1185">Reference proteome</keyword>
<name>A0A5B6VN70_9ROSI</name>
<evidence type="ECO:0000256" key="7">
    <source>
        <dbReference type="ARBA" id="ARBA00023268"/>
    </source>
</evidence>
<dbReference type="GO" id="GO:0003676">
    <property type="term" value="F:nucleic acid binding"/>
    <property type="evidence" value="ECO:0007669"/>
    <property type="project" value="InterPro"/>
</dbReference>
<dbReference type="InterPro" id="IPR012337">
    <property type="entry name" value="RNaseH-like_sf"/>
</dbReference>
<dbReference type="Gene3D" id="3.10.10.10">
    <property type="entry name" value="HIV Type 1 Reverse Transcriptase, subunit A, domain 1"/>
    <property type="match status" value="1"/>
</dbReference>
<evidence type="ECO:0000256" key="3">
    <source>
        <dbReference type="ARBA" id="ARBA00022722"/>
    </source>
</evidence>
<evidence type="ECO:0000256" key="4">
    <source>
        <dbReference type="ARBA" id="ARBA00022759"/>
    </source>
</evidence>
<evidence type="ECO:0000256" key="8">
    <source>
        <dbReference type="SAM" id="MobiDB-lite"/>
    </source>
</evidence>
<gene>
    <name evidence="11" type="ORF">EPI10_016473</name>
</gene>
<keyword evidence="4" id="KW-0255">Endonuclease</keyword>
<keyword evidence="6 11" id="KW-0695">RNA-directed DNA polymerase</keyword>
<feature type="region of interest" description="Disordered" evidence="8">
    <location>
        <begin position="216"/>
        <end position="246"/>
    </location>
</feature>
<dbReference type="Gene3D" id="3.30.70.270">
    <property type="match status" value="2"/>
</dbReference>
<dbReference type="InterPro" id="IPR043502">
    <property type="entry name" value="DNA/RNA_pol_sf"/>
</dbReference>
<feature type="domain" description="Reverse transcriptase/retrotransposon-derived protein RNase H-like" evidence="10">
    <location>
        <begin position="554"/>
        <end position="598"/>
    </location>
</feature>
<evidence type="ECO:0000256" key="2">
    <source>
        <dbReference type="ARBA" id="ARBA00022695"/>
    </source>
</evidence>
<dbReference type="InterPro" id="IPR036397">
    <property type="entry name" value="RNaseH_sf"/>
</dbReference>
<dbReference type="InterPro" id="IPR043128">
    <property type="entry name" value="Rev_trsase/Diguanyl_cyclase"/>
</dbReference>
<keyword evidence="5" id="KW-0378">Hydrolase</keyword>
<organism evidence="11 12">
    <name type="scientific">Gossypium australe</name>
    <dbReference type="NCBI Taxonomy" id="47621"/>
    <lineage>
        <taxon>Eukaryota</taxon>
        <taxon>Viridiplantae</taxon>
        <taxon>Streptophyta</taxon>
        <taxon>Embryophyta</taxon>
        <taxon>Tracheophyta</taxon>
        <taxon>Spermatophyta</taxon>
        <taxon>Magnoliopsida</taxon>
        <taxon>eudicotyledons</taxon>
        <taxon>Gunneridae</taxon>
        <taxon>Pentapetalae</taxon>
        <taxon>rosids</taxon>
        <taxon>malvids</taxon>
        <taxon>Malvales</taxon>
        <taxon>Malvaceae</taxon>
        <taxon>Malvoideae</taxon>
        <taxon>Gossypium</taxon>
    </lineage>
</organism>
<keyword evidence="1" id="KW-0808">Transferase</keyword>
<feature type="domain" description="Reverse transcriptase RNase H-like" evidence="9">
    <location>
        <begin position="600"/>
        <end position="633"/>
    </location>
</feature>
<comment type="caution">
    <text evidence="11">The sequence shown here is derived from an EMBL/GenBank/DDBJ whole genome shotgun (WGS) entry which is preliminary data.</text>
</comment>
<keyword evidence="3" id="KW-0540">Nuclease</keyword>
<dbReference type="GO" id="GO:0004519">
    <property type="term" value="F:endonuclease activity"/>
    <property type="evidence" value="ECO:0007669"/>
    <property type="project" value="UniProtKB-KW"/>
</dbReference>
<dbReference type="FunFam" id="3.30.70.270:FF:000020">
    <property type="entry name" value="Transposon Tf2-6 polyprotein-like Protein"/>
    <property type="match status" value="1"/>
</dbReference>
<evidence type="ECO:0000313" key="12">
    <source>
        <dbReference type="Proteomes" id="UP000325315"/>
    </source>
</evidence>